<organism evidence="4 5">
    <name type="scientific">Methylobacterium aerolatum</name>
    <dbReference type="NCBI Taxonomy" id="418708"/>
    <lineage>
        <taxon>Bacteria</taxon>
        <taxon>Pseudomonadati</taxon>
        <taxon>Pseudomonadota</taxon>
        <taxon>Alphaproteobacteria</taxon>
        <taxon>Hyphomicrobiales</taxon>
        <taxon>Methylobacteriaceae</taxon>
        <taxon>Methylobacterium</taxon>
    </lineage>
</organism>
<feature type="transmembrane region" description="Helical" evidence="2">
    <location>
        <begin position="176"/>
        <end position="192"/>
    </location>
</feature>
<keyword evidence="2" id="KW-0812">Transmembrane</keyword>
<keyword evidence="3" id="KW-0732">Signal</keyword>
<gene>
    <name evidence="4" type="ORF">QO012_000451</name>
</gene>
<keyword evidence="2" id="KW-1133">Transmembrane helix</keyword>
<accession>A0ABU0HUI2</accession>
<keyword evidence="5" id="KW-1185">Reference proteome</keyword>
<feature type="signal peptide" evidence="3">
    <location>
        <begin position="1"/>
        <end position="22"/>
    </location>
</feature>
<evidence type="ECO:0000256" key="3">
    <source>
        <dbReference type="SAM" id="SignalP"/>
    </source>
</evidence>
<evidence type="ECO:0008006" key="6">
    <source>
        <dbReference type="Google" id="ProtNLM"/>
    </source>
</evidence>
<evidence type="ECO:0000313" key="5">
    <source>
        <dbReference type="Proteomes" id="UP001231124"/>
    </source>
</evidence>
<protein>
    <recommendedName>
        <fullName evidence="6">PEP-CTERM sorting domain-containing protein</fullName>
    </recommendedName>
</protein>
<feature type="compositionally biased region" description="Polar residues" evidence="1">
    <location>
        <begin position="124"/>
        <end position="134"/>
    </location>
</feature>
<keyword evidence="2" id="KW-0472">Membrane</keyword>
<evidence type="ECO:0000313" key="4">
    <source>
        <dbReference type="EMBL" id="MDQ0445973.1"/>
    </source>
</evidence>
<feature type="chain" id="PRO_5047100115" description="PEP-CTERM sorting domain-containing protein" evidence="3">
    <location>
        <begin position="23"/>
        <end position="201"/>
    </location>
</feature>
<evidence type="ECO:0000256" key="2">
    <source>
        <dbReference type="SAM" id="Phobius"/>
    </source>
</evidence>
<comment type="caution">
    <text evidence="4">The sequence shown here is derived from an EMBL/GenBank/DDBJ whole genome shotgun (WGS) entry which is preliminary data.</text>
</comment>
<dbReference type="EMBL" id="JAUSVP010000001">
    <property type="protein sequence ID" value="MDQ0445973.1"/>
    <property type="molecule type" value="Genomic_DNA"/>
</dbReference>
<feature type="region of interest" description="Disordered" evidence="1">
    <location>
        <begin position="95"/>
        <end position="138"/>
    </location>
</feature>
<reference evidence="4 5" key="1">
    <citation type="submission" date="2023-07" db="EMBL/GenBank/DDBJ databases">
        <title>Genomic Encyclopedia of Type Strains, Phase IV (KMG-IV): sequencing the most valuable type-strain genomes for metagenomic binning, comparative biology and taxonomic classification.</title>
        <authorList>
            <person name="Goeker M."/>
        </authorList>
    </citation>
    <scope>NUCLEOTIDE SEQUENCE [LARGE SCALE GENOMIC DNA]</scope>
    <source>
        <strain evidence="4 5">DSM 19013</strain>
    </source>
</reference>
<dbReference type="Proteomes" id="UP001231124">
    <property type="component" value="Unassembled WGS sequence"/>
</dbReference>
<proteinExistence type="predicted"/>
<dbReference type="RefSeq" id="WP_238203236.1">
    <property type="nucleotide sequence ID" value="NZ_BPQE01000013.1"/>
</dbReference>
<name>A0ABU0HUI2_9HYPH</name>
<feature type="compositionally biased region" description="Gly residues" evidence="1">
    <location>
        <begin position="103"/>
        <end position="115"/>
    </location>
</feature>
<sequence length="201" mass="18980">MPYLRTSFLALAFVSLAVPAAAAGADDLDPKVLVADTKSCGSAKTGNGPSDTIEFKALGGSMALEGAKNLCFGNTSNSAIAVAAPVGGPSAQGSITPTAIVGGTAGGGGGGGGGTRDATPTTGSPAGSGQSTLANLLSSDTGSSSSLFGSSNSPSTFFGGGGGGGGSNVGAPGPEAGAGLPFLIGAGIYALVRRRRARIRS</sequence>
<evidence type="ECO:0000256" key="1">
    <source>
        <dbReference type="SAM" id="MobiDB-lite"/>
    </source>
</evidence>